<organism evidence="1 2">
    <name type="scientific">Tegillarca granosa</name>
    <name type="common">Malaysian cockle</name>
    <name type="synonym">Anadara granosa</name>
    <dbReference type="NCBI Taxonomy" id="220873"/>
    <lineage>
        <taxon>Eukaryota</taxon>
        <taxon>Metazoa</taxon>
        <taxon>Spiralia</taxon>
        <taxon>Lophotrochozoa</taxon>
        <taxon>Mollusca</taxon>
        <taxon>Bivalvia</taxon>
        <taxon>Autobranchia</taxon>
        <taxon>Pteriomorphia</taxon>
        <taxon>Arcoida</taxon>
        <taxon>Arcoidea</taxon>
        <taxon>Arcidae</taxon>
        <taxon>Tegillarca</taxon>
    </lineage>
</organism>
<dbReference type="Proteomes" id="UP001217089">
    <property type="component" value="Unassembled WGS sequence"/>
</dbReference>
<sequence>MLVIMERIILKLIGIQMDLMQPLHECMNTKIVYKDRIPLSGSHRPLWPVYGEYIYLPPQRWLHSLEHGAAVFLYHPCADKEQIELLKQLARNCLRKHIITPYNKLQRSRPFAIVTWGCRLTMERLTDDAVYDAVTFIKVVYIRCFIFITQCAYLGVLEIFKFFNCYQCF</sequence>
<evidence type="ECO:0000313" key="2">
    <source>
        <dbReference type="Proteomes" id="UP001217089"/>
    </source>
</evidence>
<protein>
    <submittedName>
        <fullName evidence="1">Uncharacterized protein</fullName>
    </submittedName>
</protein>
<gene>
    <name evidence="1" type="ORF">KUTeg_009712</name>
</gene>
<proteinExistence type="predicted"/>
<dbReference type="Pfam" id="PF11303">
    <property type="entry name" value="DUF3105"/>
    <property type="match status" value="1"/>
</dbReference>
<accession>A0ABQ9F4N9</accession>
<reference evidence="1 2" key="1">
    <citation type="submission" date="2022-12" db="EMBL/GenBank/DDBJ databases">
        <title>Chromosome-level genome of Tegillarca granosa.</title>
        <authorList>
            <person name="Kim J."/>
        </authorList>
    </citation>
    <scope>NUCLEOTIDE SEQUENCE [LARGE SCALE GENOMIC DNA]</scope>
    <source>
        <strain evidence="1">Teg-2019</strain>
        <tissue evidence="1">Adductor muscle</tissue>
    </source>
</reference>
<keyword evidence="2" id="KW-1185">Reference proteome</keyword>
<dbReference type="EMBL" id="JARBDR010000440">
    <property type="protein sequence ID" value="KAJ8312339.1"/>
    <property type="molecule type" value="Genomic_DNA"/>
</dbReference>
<comment type="caution">
    <text evidence="1">The sequence shown here is derived from an EMBL/GenBank/DDBJ whole genome shotgun (WGS) entry which is preliminary data.</text>
</comment>
<dbReference type="InterPro" id="IPR021454">
    <property type="entry name" value="DUF3105"/>
</dbReference>
<dbReference type="PANTHER" id="PTHR34179">
    <property type="entry name" value="TUMOR PROTEIN P53-INDUCIBLE PROTEIN 13"/>
    <property type="match status" value="1"/>
</dbReference>
<evidence type="ECO:0000313" key="1">
    <source>
        <dbReference type="EMBL" id="KAJ8312339.1"/>
    </source>
</evidence>
<name>A0ABQ9F4N9_TEGGR</name>
<dbReference type="PANTHER" id="PTHR34179:SF1">
    <property type="entry name" value="TUMOR PROTEIN P53-INDUCIBLE PROTEIN 13"/>
    <property type="match status" value="1"/>
</dbReference>